<evidence type="ECO:0008006" key="3">
    <source>
        <dbReference type="Google" id="ProtNLM"/>
    </source>
</evidence>
<name>A0A1X7NCY5_9EURY</name>
<sequence length="75" mass="8877">MDIFLSCINHATTIPTTKAIKDRLKNYGHKGETYSDILTRMMDLIDREEFMDRMYKRLEEKDQFVSIDEMSTTPP</sequence>
<organism evidence="1 2">
    <name type="scientific">Methanohalophilus portucalensis FDF-1</name>
    <dbReference type="NCBI Taxonomy" id="523843"/>
    <lineage>
        <taxon>Archaea</taxon>
        <taxon>Methanobacteriati</taxon>
        <taxon>Methanobacteriota</taxon>
        <taxon>Stenosarchaea group</taxon>
        <taxon>Methanomicrobia</taxon>
        <taxon>Methanosarcinales</taxon>
        <taxon>Methanosarcinaceae</taxon>
        <taxon>Methanohalophilus</taxon>
    </lineage>
</organism>
<reference evidence="2" key="1">
    <citation type="submission" date="2017-04" db="EMBL/GenBank/DDBJ databases">
        <authorList>
            <person name="Varghese N."/>
            <person name="Submissions S."/>
        </authorList>
    </citation>
    <scope>NUCLEOTIDE SEQUENCE [LARGE SCALE GENOMIC DNA]</scope>
    <source>
        <strain evidence="2">FDF-1</strain>
    </source>
</reference>
<dbReference type="Proteomes" id="UP000193969">
    <property type="component" value="Unassembled WGS sequence"/>
</dbReference>
<evidence type="ECO:0000313" key="1">
    <source>
        <dbReference type="EMBL" id="SMH35504.1"/>
    </source>
</evidence>
<dbReference type="EMBL" id="FXBN01000001">
    <property type="protein sequence ID" value="SMH35504.1"/>
    <property type="molecule type" value="Genomic_DNA"/>
</dbReference>
<accession>A0A1X7NCY5</accession>
<dbReference type="RefSeq" id="WP_233125567.1">
    <property type="nucleotide sequence ID" value="NZ_FXBN01000001.1"/>
</dbReference>
<gene>
    <name evidence="1" type="ORF">SAMN06264941_1002</name>
</gene>
<evidence type="ECO:0000313" key="2">
    <source>
        <dbReference type="Proteomes" id="UP000193969"/>
    </source>
</evidence>
<proteinExistence type="predicted"/>
<dbReference type="AlphaFoldDB" id="A0A1X7NCY5"/>
<protein>
    <recommendedName>
        <fullName evidence="3">Transposase</fullName>
    </recommendedName>
</protein>
<keyword evidence="2" id="KW-1185">Reference proteome</keyword>